<accession>A0A7S4V5B8</accession>
<gene>
    <name evidence="2" type="ORF">AMON00008_LOCUS16927</name>
</gene>
<evidence type="ECO:0000313" key="2">
    <source>
        <dbReference type="EMBL" id="CAE4577307.1"/>
    </source>
</evidence>
<reference evidence="2" key="1">
    <citation type="submission" date="2021-01" db="EMBL/GenBank/DDBJ databases">
        <authorList>
            <person name="Corre E."/>
            <person name="Pelletier E."/>
            <person name="Niang G."/>
            <person name="Scheremetjew M."/>
            <person name="Finn R."/>
            <person name="Kale V."/>
            <person name="Holt S."/>
            <person name="Cochrane G."/>
            <person name="Meng A."/>
            <person name="Brown T."/>
            <person name="Cohen L."/>
        </authorList>
    </citation>
    <scope>NUCLEOTIDE SEQUENCE</scope>
    <source>
        <strain evidence="2">CCMP3105</strain>
    </source>
</reference>
<dbReference type="Gene3D" id="2.60.40.1820">
    <property type="match status" value="1"/>
</dbReference>
<protein>
    <recommendedName>
        <fullName evidence="1">Late embryogenesis abundant protein LEA-2 subgroup domain-containing protein</fullName>
    </recommendedName>
</protein>
<dbReference type="Pfam" id="PF03168">
    <property type="entry name" value="LEA_2"/>
    <property type="match status" value="1"/>
</dbReference>
<feature type="domain" description="Late embryogenesis abundant protein LEA-2 subgroup" evidence="1">
    <location>
        <begin position="101"/>
        <end position="195"/>
    </location>
</feature>
<dbReference type="SUPFAM" id="SSF117070">
    <property type="entry name" value="LEA14-like"/>
    <property type="match status" value="1"/>
</dbReference>
<dbReference type="AlphaFoldDB" id="A0A7S4V5B8"/>
<evidence type="ECO:0000259" key="1">
    <source>
        <dbReference type="Pfam" id="PF03168"/>
    </source>
</evidence>
<dbReference type="EMBL" id="HBNR01025149">
    <property type="protein sequence ID" value="CAE4577307.1"/>
    <property type="molecule type" value="Transcribed_RNA"/>
</dbReference>
<dbReference type="InterPro" id="IPR004864">
    <property type="entry name" value="LEA_2"/>
</dbReference>
<name>A0A7S4V5B8_9DINO</name>
<proteinExistence type="predicted"/>
<organism evidence="2">
    <name type="scientific">Alexandrium monilatum</name>
    <dbReference type="NCBI Taxonomy" id="311494"/>
    <lineage>
        <taxon>Eukaryota</taxon>
        <taxon>Sar</taxon>
        <taxon>Alveolata</taxon>
        <taxon>Dinophyceae</taxon>
        <taxon>Gonyaulacales</taxon>
        <taxon>Pyrocystaceae</taxon>
        <taxon>Alexandrium</taxon>
    </lineage>
</organism>
<sequence>MRNDGCVCQRGVPGERGSGGAAPPGTVVEADTSACPLLDRCGILTGVECSRCPDRSWVNDGCLCRRPLSTKQFFRGLEGFLGLLSGNASTLVQMSLQAGVELSNPNHLGAEAGEGSFFVRYKGTPIGTAKTAPQSIGANTSTSMSVSVRVDRVPADVAMQMTQELLDSGNQLSLLVDGRLPARVGFLRVTCGVRCDLRIDTSQLPATVLTKEACRYSYGV</sequence>